<gene>
    <name evidence="5" type="primary">LOC116242001</name>
</gene>
<dbReference type="OrthoDB" id="9045695at2759"/>
<feature type="signal peptide" evidence="3">
    <location>
        <begin position="1"/>
        <end position="20"/>
    </location>
</feature>
<sequence>MDFNSPFILQCLLVITTVTADSSTTIQPIVGAFSGSSAKFSVGDESFQNVRKMIWNNNNCSTTVENDTLLAKCHSSSERRLKLENGSLVLRSVEKEDEGNYTFFFNDNKALFTLKVFEPIIDARCFPNGTADLTCHMDSNESMTFEWLLNNSQLKNHEACIKDGGKKVRLEKTVPGEFVCKVKHDNGFLRTRPIVLSCSYGDLLQYPWFIYILAGCAGAAAILVAVVSSLICCCMRRKHKFIPVPSEEEKDDGITMSVVSSEGVKSPPNGDHVEAQAAQIDCPPMPDAARTDSGTEPQPMVEKNFPVAVEPGEMPDPEMIADVESQENASNCFPDPIDN</sequence>
<feature type="compositionally biased region" description="Acidic residues" evidence="1">
    <location>
        <begin position="313"/>
        <end position="325"/>
    </location>
</feature>
<keyword evidence="3" id="KW-0732">Signal</keyword>
<dbReference type="GeneID" id="116242001"/>
<protein>
    <recommendedName>
        <fullName evidence="4">Ig-like domain-containing protein</fullName>
    </recommendedName>
</protein>
<feature type="transmembrane region" description="Helical" evidence="2">
    <location>
        <begin position="208"/>
        <end position="233"/>
    </location>
</feature>
<feature type="region of interest" description="Disordered" evidence="1">
    <location>
        <begin position="281"/>
        <end position="339"/>
    </location>
</feature>
<evidence type="ECO:0000313" key="5">
    <source>
        <dbReference type="Ensembl" id="ENSPCLP00000024395.1"/>
    </source>
</evidence>
<keyword evidence="6" id="KW-1185">Reference proteome</keyword>
<reference evidence="5" key="1">
    <citation type="submission" date="2025-08" db="UniProtKB">
        <authorList>
            <consortium name="Ensembl"/>
        </authorList>
    </citation>
    <scope>IDENTIFICATION</scope>
</reference>
<reference evidence="5" key="2">
    <citation type="submission" date="2025-09" db="UniProtKB">
        <authorList>
            <consortium name="Ensembl"/>
        </authorList>
    </citation>
    <scope>IDENTIFICATION</scope>
</reference>
<accession>A0A669QXR4</accession>
<dbReference type="Proteomes" id="UP000472261">
    <property type="component" value="Unplaced"/>
</dbReference>
<dbReference type="SUPFAM" id="SSF48726">
    <property type="entry name" value="Immunoglobulin"/>
    <property type="match status" value="1"/>
</dbReference>
<dbReference type="InterPro" id="IPR013783">
    <property type="entry name" value="Ig-like_fold"/>
</dbReference>
<dbReference type="InterPro" id="IPR007110">
    <property type="entry name" value="Ig-like_dom"/>
</dbReference>
<keyword evidence="2" id="KW-1133">Transmembrane helix</keyword>
<dbReference type="OMA" id="RYPGFIY"/>
<evidence type="ECO:0000259" key="4">
    <source>
        <dbReference type="PROSITE" id="PS50835"/>
    </source>
</evidence>
<evidence type="ECO:0000256" key="2">
    <source>
        <dbReference type="SAM" id="Phobius"/>
    </source>
</evidence>
<dbReference type="RefSeq" id="XP_031468408.1">
    <property type="nucleotide sequence ID" value="XM_031612548.1"/>
</dbReference>
<feature type="domain" description="Ig-like" evidence="4">
    <location>
        <begin position="119"/>
        <end position="197"/>
    </location>
</feature>
<dbReference type="Gene3D" id="2.60.40.10">
    <property type="entry name" value="Immunoglobulins"/>
    <property type="match status" value="2"/>
</dbReference>
<keyword evidence="2" id="KW-0472">Membrane</keyword>
<dbReference type="PROSITE" id="PS50835">
    <property type="entry name" value="IG_LIKE"/>
    <property type="match status" value="1"/>
</dbReference>
<name>A0A669QXR4_PHACC</name>
<dbReference type="InterPro" id="IPR036179">
    <property type="entry name" value="Ig-like_dom_sf"/>
</dbReference>
<dbReference type="AlphaFoldDB" id="A0A669QXR4"/>
<keyword evidence="2" id="KW-0812">Transmembrane</keyword>
<evidence type="ECO:0000256" key="1">
    <source>
        <dbReference type="SAM" id="MobiDB-lite"/>
    </source>
</evidence>
<evidence type="ECO:0000256" key="3">
    <source>
        <dbReference type="SAM" id="SignalP"/>
    </source>
</evidence>
<proteinExistence type="predicted"/>
<evidence type="ECO:0000313" key="6">
    <source>
        <dbReference type="Proteomes" id="UP000472261"/>
    </source>
</evidence>
<dbReference type="KEGG" id="pcoc:116242001"/>
<dbReference type="Ensembl" id="ENSPCLT00000033881.1">
    <property type="protein sequence ID" value="ENSPCLP00000024395.1"/>
    <property type="gene ID" value="ENSPCLG00000021526.1"/>
</dbReference>
<organism evidence="5 6">
    <name type="scientific">Phasianus colchicus</name>
    <name type="common">Common pheasant</name>
    <dbReference type="NCBI Taxonomy" id="9054"/>
    <lineage>
        <taxon>Eukaryota</taxon>
        <taxon>Metazoa</taxon>
        <taxon>Chordata</taxon>
        <taxon>Craniata</taxon>
        <taxon>Vertebrata</taxon>
        <taxon>Euteleostomi</taxon>
        <taxon>Archelosauria</taxon>
        <taxon>Archosauria</taxon>
        <taxon>Dinosauria</taxon>
        <taxon>Saurischia</taxon>
        <taxon>Theropoda</taxon>
        <taxon>Coelurosauria</taxon>
        <taxon>Aves</taxon>
        <taxon>Neognathae</taxon>
        <taxon>Galloanserae</taxon>
        <taxon>Galliformes</taxon>
        <taxon>Phasianidae</taxon>
        <taxon>Phasianinae</taxon>
        <taxon>Phasianus</taxon>
    </lineage>
</organism>
<feature type="chain" id="PRO_5025519219" description="Ig-like domain-containing protein" evidence="3">
    <location>
        <begin position="21"/>
        <end position="339"/>
    </location>
</feature>